<dbReference type="AlphaFoldDB" id="A0A0M2VC14"/>
<proteinExistence type="predicted"/>
<keyword evidence="1" id="KW-0145">Chemotaxis</keyword>
<dbReference type="CDD" id="cd17910">
    <property type="entry name" value="CheC_ClassII"/>
    <property type="match status" value="1"/>
</dbReference>
<dbReference type="SUPFAM" id="SSF103039">
    <property type="entry name" value="CheC-like"/>
    <property type="match status" value="1"/>
</dbReference>
<dbReference type="RefSeq" id="WP_046555650.1">
    <property type="nucleotide sequence ID" value="NZ_LAHO01000001.1"/>
</dbReference>
<organism evidence="2 3">
    <name type="scientific">Arsukibacterium ikkense</name>
    <dbReference type="NCBI Taxonomy" id="336831"/>
    <lineage>
        <taxon>Bacteria</taxon>
        <taxon>Pseudomonadati</taxon>
        <taxon>Pseudomonadota</taxon>
        <taxon>Gammaproteobacteria</taxon>
        <taxon>Chromatiales</taxon>
        <taxon>Chromatiaceae</taxon>
        <taxon>Arsukibacterium</taxon>
    </lineage>
</organism>
<dbReference type="InterPro" id="IPR028976">
    <property type="entry name" value="CheC-like_sf"/>
</dbReference>
<dbReference type="GO" id="GO:0006935">
    <property type="term" value="P:chemotaxis"/>
    <property type="evidence" value="ECO:0007669"/>
    <property type="project" value="UniProtKB-KW"/>
</dbReference>
<sequence length="204" mass="22682">MTEMSFTEEQRDCLQELINVAMGLASDKLARFLNTFVHLQVPAIGLVNAADIPEQFRGQYQGLNSSMISLGFFGDGGLRGETILLYQLDNAGKISALLGYDDDATSETEMLTDISSILTTTFLNGLAEQLDNSFSYAAPRVISSRDNDFISKLEQTAFHWQLALKVDIRYELTDYSFDCNMILLIPGEAVLKLKTILDNVLAEF</sequence>
<comment type="caution">
    <text evidence="2">The sequence shown here is derived from an EMBL/GenBank/DDBJ whole genome shotgun (WGS) entry which is preliminary data.</text>
</comment>
<evidence type="ECO:0000313" key="3">
    <source>
        <dbReference type="Proteomes" id="UP000034228"/>
    </source>
</evidence>
<dbReference type="OrthoDB" id="281471at2"/>
<dbReference type="PATRIC" id="fig|336831.14.peg.2248"/>
<evidence type="ECO:0000313" key="2">
    <source>
        <dbReference type="EMBL" id="KKO47120.1"/>
    </source>
</evidence>
<dbReference type="EMBL" id="LAHO01000001">
    <property type="protein sequence ID" value="KKO47120.1"/>
    <property type="molecule type" value="Genomic_DNA"/>
</dbReference>
<gene>
    <name evidence="2" type="ORF">WG68_00220</name>
</gene>
<dbReference type="STRING" id="336831.WG68_00220"/>
<reference evidence="2 3" key="1">
    <citation type="submission" date="2015-03" db="EMBL/GenBank/DDBJ databases">
        <title>Draft genome sequences of two protease-producing strains of Arsukibacterium isolated from two cold and alkaline environments.</title>
        <authorList>
            <person name="Lylloff J.E."/>
            <person name="Skov L.B."/>
            <person name="Jepsen M."/>
            <person name="Hallin P.F."/>
            <person name="Sorensen S.J."/>
            <person name="Stougaard P."/>
            <person name="Glaring M.A."/>
        </authorList>
    </citation>
    <scope>NUCLEOTIDE SEQUENCE [LARGE SCALE GENOMIC DNA]</scope>
    <source>
        <strain evidence="2 3">GCM72</strain>
    </source>
</reference>
<evidence type="ECO:0000256" key="1">
    <source>
        <dbReference type="ARBA" id="ARBA00022500"/>
    </source>
</evidence>
<accession>A0A0M2VC14</accession>
<protein>
    <submittedName>
        <fullName evidence="2">Chemotaxis protein</fullName>
    </submittedName>
</protein>
<keyword evidence="3" id="KW-1185">Reference proteome</keyword>
<dbReference type="Gene3D" id="3.40.1550.10">
    <property type="entry name" value="CheC-like"/>
    <property type="match status" value="1"/>
</dbReference>
<name>A0A0M2VC14_9GAMM</name>
<dbReference type="Proteomes" id="UP000034228">
    <property type="component" value="Unassembled WGS sequence"/>
</dbReference>